<dbReference type="InterPro" id="IPR028082">
    <property type="entry name" value="Peripla_BP_I"/>
</dbReference>
<feature type="domain" description="Periplasmic binding protein" evidence="5">
    <location>
        <begin position="60"/>
        <end position="323"/>
    </location>
</feature>
<proteinExistence type="inferred from homology"/>
<reference evidence="6" key="2">
    <citation type="submission" date="2020-09" db="EMBL/GenBank/DDBJ databases">
        <authorList>
            <person name="Sun Q."/>
            <person name="Kim S."/>
        </authorList>
    </citation>
    <scope>NUCLEOTIDE SEQUENCE</scope>
    <source>
        <strain evidence="6">KCTC 32501</strain>
    </source>
</reference>
<dbReference type="AlphaFoldDB" id="A0A8J3FZP3"/>
<dbReference type="Pfam" id="PF13407">
    <property type="entry name" value="Peripla_BP_4"/>
    <property type="match status" value="1"/>
</dbReference>
<evidence type="ECO:0000256" key="4">
    <source>
        <dbReference type="SAM" id="SignalP"/>
    </source>
</evidence>
<dbReference type="PANTHER" id="PTHR30036:SF1">
    <property type="entry name" value="D-XYLOSE-BINDING PERIPLASMIC PROTEIN"/>
    <property type="match status" value="1"/>
</dbReference>
<dbReference type="GO" id="GO:0030288">
    <property type="term" value="C:outer membrane-bounded periplasmic space"/>
    <property type="evidence" value="ECO:0007669"/>
    <property type="project" value="TreeGrafter"/>
</dbReference>
<evidence type="ECO:0000259" key="5">
    <source>
        <dbReference type="Pfam" id="PF13407"/>
    </source>
</evidence>
<dbReference type="InterPro" id="IPR025997">
    <property type="entry name" value="SBP_2_dom"/>
</dbReference>
<dbReference type="PANTHER" id="PTHR30036">
    <property type="entry name" value="D-XYLOSE-BINDING PERIPLASMIC PROTEIN"/>
    <property type="match status" value="1"/>
</dbReference>
<organism evidence="6 7">
    <name type="scientific">Formosimonas limnophila</name>
    <dbReference type="NCBI Taxonomy" id="1384487"/>
    <lineage>
        <taxon>Bacteria</taxon>
        <taxon>Pseudomonadati</taxon>
        <taxon>Pseudomonadota</taxon>
        <taxon>Betaproteobacteria</taxon>
        <taxon>Burkholderiales</taxon>
        <taxon>Burkholderiaceae</taxon>
        <taxon>Formosimonas</taxon>
    </lineage>
</organism>
<dbReference type="EMBL" id="BMZG01000004">
    <property type="protein sequence ID" value="GHA70533.1"/>
    <property type="molecule type" value="Genomic_DNA"/>
</dbReference>
<evidence type="ECO:0000313" key="6">
    <source>
        <dbReference type="EMBL" id="GHA70533.1"/>
    </source>
</evidence>
<evidence type="ECO:0000256" key="2">
    <source>
        <dbReference type="ARBA" id="ARBA00007639"/>
    </source>
</evidence>
<feature type="chain" id="PRO_5035153407" evidence="4">
    <location>
        <begin position="19"/>
        <end position="380"/>
    </location>
</feature>
<evidence type="ECO:0000256" key="1">
    <source>
        <dbReference type="ARBA" id="ARBA00004418"/>
    </source>
</evidence>
<dbReference type="GO" id="GO:0030246">
    <property type="term" value="F:carbohydrate binding"/>
    <property type="evidence" value="ECO:0007669"/>
    <property type="project" value="TreeGrafter"/>
</dbReference>
<comment type="caution">
    <text evidence="6">The sequence shown here is derived from an EMBL/GenBank/DDBJ whole genome shotgun (WGS) entry which is preliminary data.</text>
</comment>
<protein>
    <submittedName>
        <fullName evidence="6">Sugar ABC transporter substrate-binding protein</fullName>
    </submittedName>
</protein>
<evidence type="ECO:0000313" key="7">
    <source>
        <dbReference type="Proteomes" id="UP000614287"/>
    </source>
</evidence>
<comment type="subcellular location">
    <subcellularLocation>
        <location evidence="1">Periplasm</location>
    </subcellularLocation>
</comment>
<keyword evidence="7" id="KW-1185">Reference proteome</keyword>
<dbReference type="SUPFAM" id="SSF53822">
    <property type="entry name" value="Periplasmic binding protein-like I"/>
    <property type="match status" value="1"/>
</dbReference>
<keyword evidence="3 4" id="KW-0732">Signal</keyword>
<dbReference type="Proteomes" id="UP000614287">
    <property type="component" value="Unassembled WGS sequence"/>
</dbReference>
<dbReference type="InterPro" id="IPR050555">
    <property type="entry name" value="Bact_Solute-Bind_Prot2"/>
</dbReference>
<accession>A0A8J3FZP3</accession>
<feature type="signal peptide" evidence="4">
    <location>
        <begin position="1"/>
        <end position="18"/>
    </location>
</feature>
<dbReference type="CDD" id="cd19994">
    <property type="entry name" value="PBP1_ChvE"/>
    <property type="match status" value="1"/>
</dbReference>
<dbReference type="Gene3D" id="3.40.50.2300">
    <property type="match status" value="2"/>
</dbReference>
<gene>
    <name evidence="6" type="ORF">GCM10009007_09130</name>
</gene>
<comment type="similarity">
    <text evidence="2">Belongs to the bacterial solute-binding protein 2 family.</text>
</comment>
<dbReference type="RefSeq" id="WP_189492294.1">
    <property type="nucleotide sequence ID" value="NZ_BMZG01000004.1"/>
</dbReference>
<sequence>MKKSILLMAVIAAAVGLAACNKPAEEPKDAQKADAGKPAASAGGLIGIAIPETHVERWPGDAAFMKKELEAKGYKVEVASADGDQSKQNKQIEDFITKGAKVIIVGSVSEAAAQAVESAKKAGIQVIAYDRLITGTDAYDYYVTFDNYKVGTIQGEAIKAALDLDKAKGKNITLFSGAATDNNARFFYDGAWDVLKPYVASGALKACGPAPDGSKDAAWPKTTTEGWVAEKAKARMETLLTGDCKAVQLDAVLSPNDTLARAIIGALEQDGKYKTLPFVTGQDGELLSVKWIIEGKQGMTVFKDTRNLAKAAAEVADSLVKGGKPALSGKHKEDTTTYNTGKKVVTSYLLEPVGVNKANATKEMVESGFYTADQVAKGTK</sequence>
<name>A0A8J3FZP3_9BURK</name>
<dbReference type="PROSITE" id="PS51257">
    <property type="entry name" value="PROKAR_LIPOPROTEIN"/>
    <property type="match status" value="1"/>
</dbReference>
<reference evidence="6" key="1">
    <citation type="journal article" date="2014" name="Int. J. Syst. Evol. Microbiol.">
        <title>Complete genome sequence of Corynebacterium casei LMG S-19264T (=DSM 44701T), isolated from a smear-ripened cheese.</title>
        <authorList>
            <consortium name="US DOE Joint Genome Institute (JGI-PGF)"/>
            <person name="Walter F."/>
            <person name="Albersmeier A."/>
            <person name="Kalinowski J."/>
            <person name="Ruckert C."/>
        </authorList>
    </citation>
    <scope>NUCLEOTIDE SEQUENCE</scope>
    <source>
        <strain evidence="6">KCTC 32501</strain>
    </source>
</reference>
<evidence type="ECO:0000256" key="3">
    <source>
        <dbReference type="ARBA" id="ARBA00022729"/>
    </source>
</evidence>